<organism evidence="1 2">
    <name type="scientific">Gigaspora margarita</name>
    <dbReference type="NCBI Taxonomy" id="4874"/>
    <lineage>
        <taxon>Eukaryota</taxon>
        <taxon>Fungi</taxon>
        <taxon>Fungi incertae sedis</taxon>
        <taxon>Mucoromycota</taxon>
        <taxon>Glomeromycotina</taxon>
        <taxon>Glomeromycetes</taxon>
        <taxon>Diversisporales</taxon>
        <taxon>Gigasporaceae</taxon>
        <taxon>Gigaspora</taxon>
    </lineage>
</organism>
<name>A0ABN7UKD0_GIGMA</name>
<reference evidence="1 2" key="1">
    <citation type="submission" date="2021-06" db="EMBL/GenBank/DDBJ databases">
        <authorList>
            <person name="Kallberg Y."/>
            <person name="Tangrot J."/>
            <person name="Rosling A."/>
        </authorList>
    </citation>
    <scope>NUCLEOTIDE SEQUENCE [LARGE SCALE GENOMIC DNA]</scope>
    <source>
        <strain evidence="1 2">120-4 pot B 10/14</strain>
    </source>
</reference>
<comment type="caution">
    <text evidence="1">The sequence shown here is derived from an EMBL/GenBank/DDBJ whole genome shotgun (WGS) entry which is preliminary data.</text>
</comment>
<accession>A0ABN7UKD0</accession>
<keyword evidence="2" id="KW-1185">Reference proteome</keyword>
<dbReference type="Proteomes" id="UP000789901">
    <property type="component" value="Unassembled WGS sequence"/>
</dbReference>
<sequence length="195" mass="22891">MSALTCKIKCLVCQKEFKTNRRFSRHNNTICKLNKLLVEQKKIPVSIIAKIKDDIVYSIYRRLGKNSKNTGLQAVSLTCVSRCIFRGSTRYQELSNILNDVNWRVKYYLQSQKNYVQLTPHDISQDQHPLIRCAKEEAAITIVKNSKKQARKLKYPHGEVIIEWREKKDIDSKKNICQAGFIYIHFFTAKKYFQN</sequence>
<evidence type="ECO:0000313" key="2">
    <source>
        <dbReference type="Proteomes" id="UP000789901"/>
    </source>
</evidence>
<proteinExistence type="predicted"/>
<protein>
    <submittedName>
        <fullName evidence="1">29218_t:CDS:1</fullName>
    </submittedName>
</protein>
<dbReference type="EMBL" id="CAJVQB010003343">
    <property type="protein sequence ID" value="CAG8605406.1"/>
    <property type="molecule type" value="Genomic_DNA"/>
</dbReference>
<evidence type="ECO:0000313" key="1">
    <source>
        <dbReference type="EMBL" id="CAG8605406.1"/>
    </source>
</evidence>
<gene>
    <name evidence="1" type="ORF">GMARGA_LOCUS7092</name>
</gene>